<dbReference type="PROSITE" id="PS51746">
    <property type="entry name" value="PPM_2"/>
    <property type="match status" value="1"/>
</dbReference>
<dbReference type="CDD" id="cd00143">
    <property type="entry name" value="PP2Cc"/>
    <property type="match status" value="1"/>
</dbReference>
<dbReference type="EMBL" id="JAVREH010000027">
    <property type="protein sequence ID" value="MDT0263026.1"/>
    <property type="molecule type" value="Genomic_DNA"/>
</dbReference>
<dbReference type="Proteomes" id="UP001183176">
    <property type="component" value="Unassembled WGS sequence"/>
</dbReference>
<dbReference type="Gene3D" id="3.60.40.10">
    <property type="entry name" value="PPM-type phosphatase domain"/>
    <property type="match status" value="1"/>
</dbReference>
<feature type="transmembrane region" description="Helical" evidence="2">
    <location>
        <begin position="292"/>
        <end position="312"/>
    </location>
</feature>
<evidence type="ECO:0000256" key="1">
    <source>
        <dbReference type="SAM" id="MobiDB-lite"/>
    </source>
</evidence>
<dbReference type="PANTHER" id="PTHR47992">
    <property type="entry name" value="PROTEIN PHOSPHATASE"/>
    <property type="match status" value="1"/>
</dbReference>
<evidence type="ECO:0000256" key="2">
    <source>
        <dbReference type="SAM" id="Phobius"/>
    </source>
</evidence>
<evidence type="ECO:0000259" key="3">
    <source>
        <dbReference type="PROSITE" id="PS51746"/>
    </source>
</evidence>
<feature type="compositionally biased region" description="Low complexity" evidence="1">
    <location>
        <begin position="397"/>
        <end position="467"/>
    </location>
</feature>
<organism evidence="4 5">
    <name type="scientific">Jatrophihabitans lederbergiae</name>
    <dbReference type="NCBI Taxonomy" id="3075547"/>
    <lineage>
        <taxon>Bacteria</taxon>
        <taxon>Bacillati</taxon>
        <taxon>Actinomycetota</taxon>
        <taxon>Actinomycetes</taxon>
        <taxon>Jatrophihabitantales</taxon>
        <taxon>Jatrophihabitantaceae</taxon>
        <taxon>Jatrophihabitans</taxon>
    </lineage>
</organism>
<feature type="region of interest" description="Disordered" evidence="1">
    <location>
        <begin position="389"/>
        <end position="474"/>
    </location>
</feature>
<dbReference type="InterPro" id="IPR015655">
    <property type="entry name" value="PP2C"/>
</dbReference>
<name>A0ABU2JDG3_9ACTN</name>
<keyword evidence="2" id="KW-0472">Membrane</keyword>
<dbReference type="InterPro" id="IPR036457">
    <property type="entry name" value="PPM-type-like_dom_sf"/>
</dbReference>
<dbReference type="RefSeq" id="WP_311424173.1">
    <property type="nucleotide sequence ID" value="NZ_JAVREH010000027.1"/>
</dbReference>
<reference evidence="5" key="1">
    <citation type="submission" date="2023-07" db="EMBL/GenBank/DDBJ databases">
        <title>30 novel species of actinomycetes from the DSMZ collection.</title>
        <authorList>
            <person name="Nouioui I."/>
        </authorList>
    </citation>
    <scope>NUCLEOTIDE SEQUENCE [LARGE SCALE GENOMIC DNA]</scope>
    <source>
        <strain evidence="5">DSM 44399</strain>
    </source>
</reference>
<sequence length="474" mass="49946">MALTLKYAVRSDRGLVRGNNEDSVYAGPRLLAIADGMGGHAAGEEASKIVIGTIEELDDDRPIADLIGALRKTVSDATETLAHAVRENPDLEGMGTTLTAIRFAGSRIALVHVGDSRAYLMRGGQLTQITHDDTYVQSLVDSGKLTAEEAAHHPRKSLILRALNGNDVDPDISIREARKGDRYLLCSDGLSDVVTATTLLEALSSGTPQGCADRLIELALRGGGPDNVTCIVADVVDLKNGDDVPIVGGAVTDRIDRPEYSDDSPASRAARMSRPEQVEPPPLKGHRTYRRAFVGTLVTLLVLAAAISGYLWTQKQYFVGKDGGEVAVFRGVNAHFGPFSLYSIIENGEIHVDDLTQSAAGQVTNGITASSRKDADAILARLADELKPPCPVAASQAPAPTRTTATPTKTAPRTTAPRTTAPRTTPPRITAPKTTAPRTTAPKTTAPRVSATSTPSAPLSASSSNSPVPGVDCR</sequence>
<accession>A0ABU2JDG3</accession>
<comment type="caution">
    <text evidence="4">The sequence shown here is derived from an EMBL/GenBank/DDBJ whole genome shotgun (WGS) entry which is preliminary data.</text>
</comment>
<dbReference type="InterPro" id="IPR001932">
    <property type="entry name" value="PPM-type_phosphatase-like_dom"/>
</dbReference>
<dbReference type="SMART" id="SM00332">
    <property type="entry name" value="PP2Cc"/>
    <property type="match status" value="1"/>
</dbReference>
<feature type="region of interest" description="Disordered" evidence="1">
    <location>
        <begin position="255"/>
        <end position="284"/>
    </location>
</feature>
<evidence type="ECO:0000313" key="4">
    <source>
        <dbReference type="EMBL" id="MDT0263026.1"/>
    </source>
</evidence>
<feature type="domain" description="PPM-type phosphatase" evidence="3">
    <location>
        <begin position="6"/>
        <end position="235"/>
    </location>
</feature>
<keyword evidence="2" id="KW-0812">Transmembrane</keyword>
<evidence type="ECO:0000313" key="5">
    <source>
        <dbReference type="Proteomes" id="UP001183176"/>
    </source>
</evidence>
<dbReference type="SUPFAM" id="SSF81606">
    <property type="entry name" value="PP2C-like"/>
    <property type="match status" value="1"/>
</dbReference>
<protein>
    <submittedName>
        <fullName evidence="4">Protein phosphatase 2C domain-containing protein</fullName>
    </submittedName>
</protein>
<dbReference type="Pfam" id="PF13672">
    <property type="entry name" value="PP2C_2"/>
    <property type="match status" value="1"/>
</dbReference>
<keyword evidence="2" id="KW-1133">Transmembrane helix</keyword>
<proteinExistence type="predicted"/>
<keyword evidence="5" id="KW-1185">Reference proteome</keyword>
<dbReference type="SMART" id="SM00331">
    <property type="entry name" value="PP2C_SIG"/>
    <property type="match status" value="1"/>
</dbReference>
<gene>
    <name evidence="4" type="ORF">RM423_16675</name>
</gene>